<dbReference type="RefSeq" id="WP_071861227.1">
    <property type="nucleotide sequence ID" value="NZ_CAURXW010000006.1"/>
</dbReference>
<protein>
    <submittedName>
        <fullName evidence="1">Uncharacterized protein</fullName>
    </submittedName>
</protein>
<evidence type="ECO:0000313" key="2">
    <source>
        <dbReference type="Proteomes" id="UP000183700"/>
    </source>
</evidence>
<organism evidence="1 2">
    <name type="scientific">Enterococcus devriesei</name>
    <dbReference type="NCBI Taxonomy" id="319970"/>
    <lineage>
        <taxon>Bacteria</taxon>
        <taxon>Bacillati</taxon>
        <taxon>Bacillota</taxon>
        <taxon>Bacilli</taxon>
        <taxon>Lactobacillales</taxon>
        <taxon>Enterococcaceae</taxon>
        <taxon>Enterococcus</taxon>
    </lineage>
</organism>
<dbReference type="STRING" id="319970.RV00_GL001251"/>
<comment type="caution">
    <text evidence="1">The sequence shown here is derived from an EMBL/GenBank/DDBJ whole genome shotgun (WGS) entry which is preliminary data.</text>
</comment>
<keyword evidence="2" id="KW-1185">Reference proteome</keyword>
<dbReference type="AlphaFoldDB" id="A0A1L8SXS7"/>
<sequence>MNPFEEKISQLRAGEIDQFEVTREEFFLFREVWSKQEDKKFFRGIAGLKGNIIYVYDTTIV</sequence>
<accession>A0A1L8SXS7</accession>
<reference evidence="1 2" key="1">
    <citation type="submission" date="2014-12" db="EMBL/GenBank/DDBJ databases">
        <title>Draft genome sequences of 29 type strains of Enterococci.</title>
        <authorList>
            <person name="Zhong Z."/>
            <person name="Sun Z."/>
            <person name="Liu W."/>
            <person name="Zhang W."/>
            <person name="Zhang H."/>
        </authorList>
    </citation>
    <scope>NUCLEOTIDE SEQUENCE [LARGE SCALE GENOMIC DNA]</scope>
    <source>
        <strain evidence="1 2">DSM 22802</strain>
    </source>
</reference>
<evidence type="ECO:0000313" key="1">
    <source>
        <dbReference type="EMBL" id="OJG36806.1"/>
    </source>
</evidence>
<name>A0A1L8SXS7_9ENTE</name>
<dbReference type="EMBL" id="JXKM01000002">
    <property type="protein sequence ID" value="OJG36806.1"/>
    <property type="molecule type" value="Genomic_DNA"/>
</dbReference>
<dbReference type="Proteomes" id="UP000183700">
    <property type="component" value="Unassembled WGS sequence"/>
</dbReference>
<dbReference type="OrthoDB" id="2146345at2"/>
<proteinExistence type="predicted"/>
<gene>
    <name evidence="1" type="ORF">RV00_GL001251</name>
</gene>